<sequence>MKLIKLLFCVLFIHFFFMNSVFAATITGTPTKYETTMTKFELCTSSACTTTTVLGTKTATFNIASASAGADVGDWISSFALEVGTTYTHVQATINVTFTI</sequence>
<accession>A0A382MUZ0</accession>
<dbReference type="EMBL" id="UINC01096096">
    <property type="protein sequence ID" value="SVC52699.1"/>
    <property type="molecule type" value="Genomic_DNA"/>
</dbReference>
<feature type="non-terminal residue" evidence="1">
    <location>
        <position position="100"/>
    </location>
</feature>
<dbReference type="AlphaFoldDB" id="A0A382MUZ0"/>
<organism evidence="1">
    <name type="scientific">marine metagenome</name>
    <dbReference type="NCBI Taxonomy" id="408172"/>
    <lineage>
        <taxon>unclassified sequences</taxon>
        <taxon>metagenomes</taxon>
        <taxon>ecological metagenomes</taxon>
    </lineage>
</organism>
<proteinExistence type="predicted"/>
<gene>
    <name evidence="1" type="ORF">METZ01_LOCUS305553</name>
</gene>
<evidence type="ECO:0000313" key="1">
    <source>
        <dbReference type="EMBL" id="SVC52699.1"/>
    </source>
</evidence>
<protein>
    <submittedName>
        <fullName evidence="1">Uncharacterized protein</fullName>
    </submittedName>
</protein>
<reference evidence="1" key="1">
    <citation type="submission" date="2018-05" db="EMBL/GenBank/DDBJ databases">
        <authorList>
            <person name="Lanie J.A."/>
            <person name="Ng W.-L."/>
            <person name="Kazmierczak K.M."/>
            <person name="Andrzejewski T.M."/>
            <person name="Davidsen T.M."/>
            <person name="Wayne K.J."/>
            <person name="Tettelin H."/>
            <person name="Glass J.I."/>
            <person name="Rusch D."/>
            <person name="Podicherti R."/>
            <person name="Tsui H.-C.T."/>
            <person name="Winkler M.E."/>
        </authorList>
    </citation>
    <scope>NUCLEOTIDE SEQUENCE</scope>
</reference>
<name>A0A382MUZ0_9ZZZZ</name>